<keyword evidence="5 6" id="KW-0472">Membrane</keyword>
<evidence type="ECO:0000256" key="2">
    <source>
        <dbReference type="ARBA" id="ARBA00008854"/>
    </source>
</evidence>
<gene>
    <name evidence="7" type="ORF">H9724_08030</name>
</gene>
<evidence type="ECO:0000256" key="1">
    <source>
        <dbReference type="ARBA" id="ARBA00004167"/>
    </source>
</evidence>
<dbReference type="InterPro" id="IPR007156">
    <property type="entry name" value="MamQ_LemA"/>
</dbReference>
<dbReference type="AlphaFoldDB" id="A0A9D2FLF0"/>
<reference evidence="7" key="1">
    <citation type="journal article" date="2021" name="PeerJ">
        <title>Extensive microbial diversity within the chicken gut microbiome revealed by metagenomics and culture.</title>
        <authorList>
            <person name="Gilroy R."/>
            <person name="Ravi A."/>
            <person name="Getino M."/>
            <person name="Pursley I."/>
            <person name="Horton D.L."/>
            <person name="Alikhan N.F."/>
            <person name="Baker D."/>
            <person name="Gharbi K."/>
            <person name="Hall N."/>
            <person name="Watson M."/>
            <person name="Adriaenssens E.M."/>
            <person name="Foster-Nyarko E."/>
            <person name="Jarju S."/>
            <person name="Secka A."/>
            <person name="Antonio M."/>
            <person name="Oren A."/>
            <person name="Chaudhuri R.R."/>
            <person name="La Ragione R."/>
            <person name="Hildebrand F."/>
            <person name="Pallen M.J."/>
        </authorList>
    </citation>
    <scope>NUCLEOTIDE SEQUENCE</scope>
    <source>
        <strain evidence="7">CHK188-11489</strain>
    </source>
</reference>
<evidence type="ECO:0000313" key="7">
    <source>
        <dbReference type="EMBL" id="HIZ62697.1"/>
    </source>
</evidence>
<dbReference type="GO" id="GO:0016020">
    <property type="term" value="C:membrane"/>
    <property type="evidence" value="ECO:0007669"/>
    <property type="project" value="UniProtKB-SubCell"/>
</dbReference>
<evidence type="ECO:0000256" key="3">
    <source>
        <dbReference type="ARBA" id="ARBA00022692"/>
    </source>
</evidence>
<proteinExistence type="inferred from homology"/>
<evidence type="ECO:0000256" key="4">
    <source>
        <dbReference type="ARBA" id="ARBA00022989"/>
    </source>
</evidence>
<dbReference type="Proteomes" id="UP000824105">
    <property type="component" value="Unassembled WGS sequence"/>
</dbReference>
<reference evidence="7" key="2">
    <citation type="submission" date="2021-04" db="EMBL/GenBank/DDBJ databases">
        <authorList>
            <person name="Gilroy R."/>
        </authorList>
    </citation>
    <scope>NUCLEOTIDE SEQUENCE</scope>
    <source>
        <strain evidence="7">CHK188-11489</strain>
    </source>
</reference>
<protein>
    <submittedName>
        <fullName evidence="7">LemA family protein</fullName>
    </submittedName>
</protein>
<dbReference type="Pfam" id="PF04011">
    <property type="entry name" value="LemA"/>
    <property type="match status" value="1"/>
</dbReference>
<keyword evidence="3 6" id="KW-0812">Transmembrane</keyword>
<evidence type="ECO:0000256" key="5">
    <source>
        <dbReference type="ARBA" id="ARBA00023136"/>
    </source>
</evidence>
<comment type="similarity">
    <text evidence="2">Belongs to the LemA family.</text>
</comment>
<comment type="subcellular location">
    <subcellularLocation>
        <location evidence="1">Membrane</location>
        <topology evidence="1">Single-pass membrane protein</topology>
    </subcellularLocation>
</comment>
<dbReference type="SUPFAM" id="SSF140478">
    <property type="entry name" value="LemA-like"/>
    <property type="match status" value="1"/>
</dbReference>
<comment type="caution">
    <text evidence="7">The sequence shown here is derived from an EMBL/GenBank/DDBJ whole genome shotgun (WGS) entry which is preliminary data.</text>
</comment>
<dbReference type="Gene3D" id="1.20.1440.20">
    <property type="entry name" value="LemA-like domain"/>
    <property type="match status" value="1"/>
</dbReference>
<name>A0A9D2FLF0_9FIRM</name>
<sequence length="215" mass="22502">MQLEQQETFTIHGPQLEVLGRVESKLPPPARKRPVAALALAVLALASVLGVGGGRLRALHDSTARIYSAAQDEYGHGIQSDLADQADAAASLIRVAGGVLGEQDADVQAARQALDAWNETADPDRPAVQYERNNTLAGAVEVLYTAASDEADTRAKGQLQDLHDAFTSAQATIERAAAEYNSKVESYNATVSAFPANVLAGLWGAGPLEAFAPAG</sequence>
<organism evidence="7 8">
    <name type="scientific">Candidatus Gemmiger avistercoris</name>
    <dbReference type="NCBI Taxonomy" id="2838606"/>
    <lineage>
        <taxon>Bacteria</taxon>
        <taxon>Bacillati</taxon>
        <taxon>Bacillota</taxon>
        <taxon>Clostridia</taxon>
        <taxon>Eubacteriales</taxon>
        <taxon>Gemmiger</taxon>
    </lineage>
</organism>
<keyword evidence="4 6" id="KW-1133">Transmembrane helix</keyword>
<dbReference type="InterPro" id="IPR023353">
    <property type="entry name" value="LemA-like_dom_sf"/>
</dbReference>
<accession>A0A9D2FLF0</accession>
<dbReference type="EMBL" id="DXBF01000063">
    <property type="protein sequence ID" value="HIZ62697.1"/>
    <property type="molecule type" value="Genomic_DNA"/>
</dbReference>
<evidence type="ECO:0000313" key="8">
    <source>
        <dbReference type="Proteomes" id="UP000824105"/>
    </source>
</evidence>
<feature type="transmembrane region" description="Helical" evidence="6">
    <location>
        <begin position="35"/>
        <end position="56"/>
    </location>
</feature>
<evidence type="ECO:0000256" key="6">
    <source>
        <dbReference type="SAM" id="Phobius"/>
    </source>
</evidence>